<protein>
    <submittedName>
        <fullName evidence="5">N-acetyltransferase</fullName>
    </submittedName>
</protein>
<dbReference type="PANTHER" id="PTHR10545:SF29">
    <property type="entry name" value="GH14572P-RELATED"/>
    <property type="match status" value="1"/>
</dbReference>
<gene>
    <name evidence="5" type="ORF">GCM10010831_12850</name>
</gene>
<dbReference type="CDD" id="cd04301">
    <property type="entry name" value="NAT_SF"/>
    <property type="match status" value="1"/>
</dbReference>
<dbReference type="RefSeq" id="WP_188405999.1">
    <property type="nucleotide sequence ID" value="NZ_BMGL01000007.1"/>
</dbReference>
<dbReference type="FunFam" id="3.40.630.30:FF:000064">
    <property type="entry name" value="GNAT family acetyltransferase"/>
    <property type="match status" value="1"/>
</dbReference>
<comment type="caution">
    <text evidence="5">The sequence shown here is derived from an EMBL/GenBank/DDBJ whole genome shotgun (WGS) entry which is preliminary data.</text>
</comment>
<dbReference type="Gene3D" id="3.40.630.30">
    <property type="match status" value="1"/>
</dbReference>
<evidence type="ECO:0000256" key="1">
    <source>
        <dbReference type="ARBA" id="ARBA00008694"/>
    </source>
</evidence>
<feature type="domain" description="N-acetyltransferase" evidence="4">
    <location>
        <begin position="3"/>
        <end position="161"/>
    </location>
</feature>
<evidence type="ECO:0000259" key="4">
    <source>
        <dbReference type="PROSITE" id="PS51186"/>
    </source>
</evidence>
<dbReference type="PROSITE" id="PS51186">
    <property type="entry name" value="GNAT"/>
    <property type="match status" value="1"/>
</dbReference>
<organism evidence="5 6">
    <name type="scientific">Psychroflexus salis</name>
    <dbReference type="NCBI Taxonomy" id="1526574"/>
    <lineage>
        <taxon>Bacteria</taxon>
        <taxon>Pseudomonadati</taxon>
        <taxon>Bacteroidota</taxon>
        <taxon>Flavobacteriia</taxon>
        <taxon>Flavobacteriales</taxon>
        <taxon>Flavobacteriaceae</taxon>
        <taxon>Psychroflexus</taxon>
    </lineage>
</organism>
<proteinExistence type="inferred from homology"/>
<dbReference type="InterPro" id="IPR000182">
    <property type="entry name" value="GNAT_dom"/>
</dbReference>
<evidence type="ECO:0000313" key="6">
    <source>
        <dbReference type="Proteomes" id="UP000599688"/>
    </source>
</evidence>
<keyword evidence="6" id="KW-1185">Reference proteome</keyword>
<dbReference type="AlphaFoldDB" id="A0A916ZT35"/>
<dbReference type="InterPro" id="IPR051016">
    <property type="entry name" value="Diverse_Substrate_AcTransf"/>
</dbReference>
<comment type="similarity">
    <text evidence="1">Belongs to the acetyltransferase family.</text>
</comment>
<evidence type="ECO:0000313" key="5">
    <source>
        <dbReference type="EMBL" id="GGE12851.1"/>
    </source>
</evidence>
<dbReference type="GO" id="GO:0008080">
    <property type="term" value="F:N-acetyltransferase activity"/>
    <property type="evidence" value="ECO:0007669"/>
    <property type="project" value="UniProtKB-ARBA"/>
</dbReference>
<keyword evidence="2" id="KW-0808">Transferase</keyword>
<keyword evidence="3" id="KW-0012">Acyltransferase</keyword>
<evidence type="ECO:0000256" key="3">
    <source>
        <dbReference type="ARBA" id="ARBA00023315"/>
    </source>
</evidence>
<reference evidence="5 6" key="1">
    <citation type="journal article" date="2014" name="Int. J. Syst. Evol. Microbiol.">
        <title>Complete genome sequence of Corynebacterium casei LMG S-19264T (=DSM 44701T), isolated from a smear-ripened cheese.</title>
        <authorList>
            <consortium name="US DOE Joint Genome Institute (JGI-PGF)"/>
            <person name="Walter F."/>
            <person name="Albersmeier A."/>
            <person name="Kalinowski J."/>
            <person name="Ruckert C."/>
        </authorList>
    </citation>
    <scope>NUCLEOTIDE SEQUENCE [LARGE SCALE GENOMIC DNA]</scope>
    <source>
        <strain evidence="5 6">CGMCC 1.12925</strain>
    </source>
</reference>
<sequence>MDFKIRWATEKDIPNILQLIEELAVYEKEPDAVEVTEEILLQYGFSDEAFFKCYVAEFRNEIIGMALFYPRFSTWKGKSIHLEDLIVTQKMRGKGVGRALLDKVVSYAHQQKLKRVEWVVLDWNTPAIEFYNSYGANVMQEWNTVHLDEKGIQNAIENSKT</sequence>
<dbReference type="Pfam" id="PF00583">
    <property type="entry name" value="Acetyltransf_1"/>
    <property type="match status" value="1"/>
</dbReference>
<evidence type="ECO:0000256" key="2">
    <source>
        <dbReference type="ARBA" id="ARBA00022679"/>
    </source>
</evidence>
<dbReference type="PANTHER" id="PTHR10545">
    <property type="entry name" value="DIAMINE N-ACETYLTRANSFERASE"/>
    <property type="match status" value="1"/>
</dbReference>
<dbReference type="InterPro" id="IPR016181">
    <property type="entry name" value="Acyl_CoA_acyltransferase"/>
</dbReference>
<dbReference type="SUPFAM" id="SSF55729">
    <property type="entry name" value="Acyl-CoA N-acyltransferases (Nat)"/>
    <property type="match status" value="1"/>
</dbReference>
<dbReference type="Proteomes" id="UP000599688">
    <property type="component" value="Unassembled WGS sequence"/>
</dbReference>
<name>A0A916ZT35_9FLAO</name>
<dbReference type="EMBL" id="BMGL01000007">
    <property type="protein sequence ID" value="GGE12851.1"/>
    <property type="molecule type" value="Genomic_DNA"/>
</dbReference>
<accession>A0A916ZT35</accession>